<dbReference type="RefSeq" id="XP_002181183.1">
    <property type="nucleotide sequence ID" value="XM_002181147.1"/>
</dbReference>
<dbReference type="Proteomes" id="UP000000759">
    <property type="component" value="Chromosome 12"/>
</dbReference>
<dbReference type="EMBL" id="CM000614">
    <property type="protein sequence ID" value="EEC47106.1"/>
    <property type="molecule type" value="Genomic_DNA"/>
</dbReference>
<proteinExistence type="predicted"/>
<accession>B7G2C5</accession>
<reference evidence="1 2" key="1">
    <citation type="journal article" date="2008" name="Nature">
        <title>The Phaeodactylum genome reveals the evolutionary history of diatom genomes.</title>
        <authorList>
            <person name="Bowler C."/>
            <person name="Allen A.E."/>
            <person name="Badger J.H."/>
            <person name="Grimwood J."/>
            <person name="Jabbari K."/>
            <person name="Kuo A."/>
            <person name="Maheswari U."/>
            <person name="Martens C."/>
            <person name="Maumus F."/>
            <person name="Otillar R.P."/>
            <person name="Rayko E."/>
            <person name="Salamov A."/>
            <person name="Vandepoele K."/>
            <person name="Beszteri B."/>
            <person name="Gruber A."/>
            <person name="Heijde M."/>
            <person name="Katinka M."/>
            <person name="Mock T."/>
            <person name="Valentin K."/>
            <person name="Verret F."/>
            <person name="Berges J.A."/>
            <person name="Brownlee C."/>
            <person name="Cadoret J.P."/>
            <person name="Chiovitti A."/>
            <person name="Choi C.J."/>
            <person name="Coesel S."/>
            <person name="De Martino A."/>
            <person name="Detter J.C."/>
            <person name="Durkin C."/>
            <person name="Falciatore A."/>
            <person name="Fournet J."/>
            <person name="Haruta M."/>
            <person name="Huysman M.J."/>
            <person name="Jenkins B.D."/>
            <person name="Jiroutova K."/>
            <person name="Jorgensen R.E."/>
            <person name="Joubert Y."/>
            <person name="Kaplan A."/>
            <person name="Kroger N."/>
            <person name="Kroth P.G."/>
            <person name="La Roche J."/>
            <person name="Lindquist E."/>
            <person name="Lommer M."/>
            <person name="Martin-Jezequel V."/>
            <person name="Lopez P.J."/>
            <person name="Lucas S."/>
            <person name="Mangogna M."/>
            <person name="McGinnis K."/>
            <person name="Medlin L.K."/>
            <person name="Montsant A."/>
            <person name="Oudot-Le Secq M.P."/>
            <person name="Napoli C."/>
            <person name="Obornik M."/>
            <person name="Parker M.S."/>
            <person name="Petit J.L."/>
            <person name="Porcel B.M."/>
            <person name="Poulsen N."/>
            <person name="Robison M."/>
            <person name="Rychlewski L."/>
            <person name="Rynearson T.A."/>
            <person name="Schmutz J."/>
            <person name="Shapiro H."/>
            <person name="Siaut M."/>
            <person name="Stanley M."/>
            <person name="Sussman M.R."/>
            <person name="Taylor A.R."/>
            <person name="Vardi A."/>
            <person name="von Dassow P."/>
            <person name="Vyverman W."/>
            <person name="Willis A."/>
            <person name="Wyrwicz L.S."/>
            <person name="Rokhsar D.S."/>
            <person name="Weissenbach J."/>
            <person name="Armbrust E.V."/>
            <person name="Green B.R."/>
            <person name="Van de Peer Y."/>
            <person name="Grigoriev I.V."/>
        </authorList>
    </citation>
    <scope>NUCLEOTIDE SEQUENCE [LARGE SCALE GENOMIC DNA]</scope>
    <source>
        <strain evidence="1 2">CCAP 1055/1</strain>
    </source>
</reference>
<dbReference type="OrthoDB" id="42092at2759"/>
<sequence length="112" mass="13089">MYRLHLSSIERSKKLYVRCLSSTSASSQKSRVSRTLYRQLLRWCQATDHAIPLFNLIPPIHMETPEQIDSYRMELLAHKTGTLDDPAVKRARTLLPPKMNKRRLCFKSSVFQ</sequence>
<evidence type="ECO:0000313" key="2">
    <source>
        <dbReference type="Proteomes" id="UP000000759"/>
    </source>
</evidence>
<gene>
    <name evidence="1" type="ORF">PHATRDRAFT_47072</name>
</gene>
<name>B7G2C5_PHATC</name>
<dbReference type="GeneID" id="7202158"/>
<dbReference type="AlphaFoldDB" id="B7G2C5"/>
<keyword evidence="2" id="KW-1185">Reference proteome</keyword>
<evidence type="ECO:0000313" key="1">
    <source>
        <dbReference type="EMBL" id="EEC47106.1"/>
    </source>
</evidence>
<dbReference type="InParanoid" id="B7G2C5"/>
<reference evidence="2" key="2">
    <citation type="submission" date="2008-08" db="EMBL/GenBank/DDBJ databases">
        <authorList>
            <consortium name="Diatom Consortium"/>
            <person name="Grigoriev I."/>
            <person name="Grimwood J."/>
            <person name="Kuo A."/>
            <person name="Otillar R.P."/>
            <person name="Salamov A."/>
            <person name="Detter J.C."/>
            <person name="Lindquist E."/>
            <person name="Shapiro H."/>
            <person name="Lucas S."/>
            <person name="Glavina del Rio T."/>
            <person name="Pitluck S."/>
            <person name="Rokhsar D."/>
            <person name="Bowler C."/>
        </authorList>
    </citation>
    <scope>GENOME REANNOTATION</scope>
    <source>
        <strain evidence="2">CCAP 1055/1</strain>
    </source>
</reference>
<protein>
    <submittedName>
        <fullName evidence="1">Uncharacterized protein</fullName>
    </submittedName>
</protein>
<dbReference type="KEGG" id="pti:PHATRDRAFT_47072"/>
<dbReference type="PaxDb" id="2850-Phatr47072"/>
<organism evidence="1 2">
    <name type="scientific">Phaeodactylum tricornutum (strain CCAP 1055/1)</name>
    <dbReference type="NCBI Taxonomy" id="556484"/>
    <lineage>
        <taxon>Eukaryota</taxon>
        <taxon>Sar</taxon>
        <taxon>Stramenopiles</taxon>
        <taxon>Ochrophyta</taxon>
        <taxon>Bacillariophyta</taxon>
        <taxon>Bacillariophyceae</taxon>
        <taxon>Bacillariophycidae</taxon>
        <taxon>Naviculales</taxon>
        <taxon>Phaeodactylaceae</taxon>
        <taxon>Phaeodactylum</taxon>
    </lineage>
</organism>